<dbReference type="Gene3D" id="1.10.1740.10">
    <property type="match status" value="1"/>
</dbReference>
<evidence type="ECO:0000256" key="4">
    <source>
        <dbReference type="ARBA" id="ARBA00023163"/>
    </source>
</evidence>
<evidence type="ECO:0000259" key="5">
    <source>
        <dbReference type="Pfam" id="PF04542"/>
    </source>
</evidence>
<feature type="domain" description="RNA polymerase sigma-70 region 2" evidence="5">
    <location>
        <begin position="27"/>
        <end position="95"/>
    </location>
</feature>
<reference evidence="7" key="1">
    <citation type="journal article" date="2019" name="Int. J. Syst. Evol. Microbiol.">
        <title>The Global Catalogue of Microorganisms (GCM) 10K type strain sequencing project: providing services to taxonomists for standard genome sequencing and annotation.</title>
        <authorList>
            <consortium name="The Broad Institute Genomics Platform"/>
            <consortium name="The Broad Institute Genome Sequencing Center for Infectious Disease"/>
            <person name="Wu L."/>
            <person name="Ma J."/>
        </authorList>
    </citation>
    <scope>NUCLEOTIDE SEQUENCE [LARGE SCALE GENOMIC DNA]</scope>
    <source>
        <strain evidence="7">JCM 31921</strain>
    </source>
</reference>
<evidence type="ECO:0000313" key="7">
    <source>
        <dbReference type="Proteomes" id="UP001501410"/>
    </source>
</evidence>
<dbReference type="SUPFAM" id="SSF88659">
    <property type="entry name" value="Sigma3 and sigma4 domains of RNA polymerase sigma factors"/>
    <property type="match status" value="1"/>
</dbReference>
<comment type="similarity">
    <text evidence="1">Belongs to the sigma-70 factor family. ECF subfamily.</text>
</comment>
<comment type="caution">
    <text evidence="6">The sequence shown here is derived from an EMBL/GenBank/DDBJ whole genome shotgun (WGS) entry which is preliminary data.</text>
</comment>
<dbReference type="InterPro" id="IPR013325">
    <property type="entry name" value="RNA_pol_sigma_r2"/>
</dbReference>
<keyword evidence="3" id="KW-0731">Sigma factor</keyword>
<dbReference type="InterPro" id="IPR036388">
    <property type="entry name" value="WH-like_DNA-bd_sf"/>
</dbReference>
<evidence type="ECO:0000256" key="2">
    <source>
        <dbReference type="ARBA" id="ARBA00023015"/>
    </source>
</evidence>
<dbReference type="InterPro" id="IPR014284">
    <property type="entry name" value="RNA_pol_sigma-70_dom"/>
</dbReference>
<dbReference type="Pfam" id="PF04542">
    <property type="entry name" value="Sigma70_r2"/>
    <property type="match status" value="1"/>
</dbReference>
<dbReference type="InterPro" id="IPR013324">
    <property type="entry name" value="RNA_pol_sigma_r3/r4-like"/>
</dbReference>
<dbReference type="PANTHER" id="PTHR43133">
    <property type="entry name" value="RNA POLYMERASE ECF-TYPE SIGMA FACTO"/>
    <property type="match status" value="1"/>
</dbReference>
<dbReference type="Gene3D" id="1.10.10.10">
    <property type="entry name" value="Winged helix-like DNA-binding domain superfamily/Winged helix DNA-binding domain"/>
    <property type="match status" value="1"/>
</dbReference>
<dbReference type="EMBL" id="BAABEZ010000004">
    <property type="protein sequence ID" value="GAA4451290.1"/>
    <property type="molecule type" value="Genomic_DNA"/>
</dbReference>
<accession>A0ABP8MIM0</accession>
<dbReference type="NCBIfam" id="TIGR02937">
    <property type="entry name" value="sigma70-ECF"/>
    <property type="match status" value="1"/>
</dbReference>
<proteinExistence type="inferred from homology"/>
<evidence type="ECO:0000256" key="3">
    <source>
        <dbReference type="ARBA" id="ARBA00023082"/>
    </source>
</evidence>
<keyword evidence="7" id="KW-1185">Reference proteome</keyword>
<dbReference type="RefSeq" id="WP_344823065.1">
    <property type="nucleotide sequence ID" value="NZ_BAABEZ010000004.1"/>
</dbReference>
<sequence>MQLPLLKEHQLLEGIARNDRKITEQVYRDNYRQVYAWVTAHSGDAEDAADVFQEAMTILFQKSQQEAFRLTCKIGTYLVAVSKFIWYKKLEQHNRRPDFTVAEDEENLDKLHAYEDDISIQEEREIHFEQLGLAMEELGEPCRSLLKAFYEEGRSMQEIAGAFGYTNPDNAKTQKYKCLNRLKKIFYTMKADQ</sequence>
<keyword evidence="2" id="KW-0805">Transcription regulation</keyword>
<dbReference type="InterPro" id="IPR039425">
    <property type="entry name" value="RNA_pol_sigma-70-like"/>
</dbReference>
<dbReference type="SUPFAM" id="SSF88946">
    <property type="entry name" value="Sigma2 domain of RNA polymerase sigma factors"/>
    <property type="match status" value="1"/>
</dbReference>
<organism evidence="6 7">
    <name type="scientific">Rurimicrobium arvi</name>
    <dbReference type="NCBI Taxonomy" id="2049916"/>
    <lineage>
        <taxon>Bacteria</taxon>
        <taxon>Pseudomonadati</taxon>
        <taxon>Bacteroidota</taxon>
        <taxon>Chitinophagia</taxon>
        <taxon>Chitinophagales</taxon>
        <taxon>Chitinophagaceae</taxon>
        <taxon>Rurimicrobium</taxon>
    </lineage>
</organism>
<protein>
    <recommendedName>
        <fullName evidence="5">RNA polymerase sigma-70 region 2 domain-containing protein</fullName>
    </recommendedName>
</protein>
<dbReference type="InterPro" id="IPR007627">
    <property type="entry name" value="RNA_pol_sigma70_r2"/>
</dbReference>
<evidence type="ECO:0000256" key="1">
    <source>
        <dbReference type="ARBA" id="ARBA00010641"/>
    </source>
</evidence>
<dbReference type="PANTHER" id="PTHR43133:SF46">
    <property type="entry name" value="RNA POLYMERASE SIGMA-70 FACTOR ECF SUBFAMILY"/>
    <property type="match status" value="1"/>
</dbReference>
<keyword evidence="4" id="KW-0804">Transcription</keyword>
<gene>
    <name evidence="6" type="ORF">GCM10023092_08690</name>
</gene>
<evidence type="ECO:0000313" key="6">
    <source>
        <dbReference type="EMBL" id="GAA4451290.1"/>
    </source>
</evidence>
<dbReference type="Proteomes" id="UP001501410">
    <property type="component" value="Unassembled WGS sequence"/>
</dbReference>
<name>A0ABP8MIM0_9BACT</name>